<sequence>MSDGEPTPVAEVEANVPKEAMDINTAVRVMLKKAMQHDGLARGLHEAARAVEKGWAQLCILAEDTDSPDYKKLIEGLCAEQNVNLISVPTKMQLGEMAGLCRIDAEGNPQKVVACSCAVVTDYGEESEGLSVLQEYLKAR</sequence>
<evidence type="ECO:0000313" key="6">
    <source>
        <dbReference type="EMBL" id="KAF5840339.1"/>
    </source>
</evidence>
<comment type="similarity">
    <text evidence="1 4">Belongs to the eukaryotic ribosomal protein eS12 family.</text>
</comment>
<keyword evidence="7" id="KW-1185">Reference proteome</keyword>
<gene>
    <name evidence="6" type="ORF">DUNSADRAFT_17036</name>
</gene>
<keyword evidence="3 4" id="KW-0687">Ribonucleoprotein</keyword>
<dbReference type="GO" id="GO:0005840">
    <property type="term" value="C:ribosome"/>
    <property type="evidence" value="ECO:0007669"/>
    <property type="project" value="UniProtKB-KW"/>
</dbReference>
<proteinExistence type="inferred from homology"/>
<dbReference type="PANTHER" id="PTHR11843">
    <property type="entry name" value="40S RIBOSOMAL PROTEIN S12"/>
    <property type="match status" value="1"/>
</dbReference>
<protein>
    <recommendedName>
        <fullName evidence="4">40S ribosomal protein S12</fullName>
    </recommendedName>
</protein>
<comment type="caution">
    <text evidence="6">The sequence shown here is derived from an EMBL/GenBank/DDBJ whole genome shotgun (WGS) entry which is preliminary data.</text>
</comment>
<evidence type="ECO:0000256" key="4">
    <source>
        <dbReference type="RuleBase" id="RU000670"/>
    </source>
</evidence>
<dbReference type="InterPro" id="IPR004038">
    <property type="entry name" value="Ribosomal_eL8/eL30/eS12/Gad45"/>
</dbReference>
<evidence type="ECO:0000256" key="1">
    <source>
        <dbReference type="ARBA" id="ARBA00005824"/>
    </source>
</evidence>
<dbReference type="InterPro" id="IPR029064">
    <property type="entry name" value="Ribosomal_eL30-like_sf"/>
</dbReference>
<reference evidence="6" key="1">
    <citation type="submission" date="2017-08" db="EMBL/GenBank/DDBJ databases">
        <authorList>
            <person name="Polle J.E."/>
            <person name="Barry K."/>
            <person name="Cushman J."/>
            <person name="Schmutz J."/>
            <person name="Tran D."/>
            <person name="Hathwaick L.T."/>
            <person name="Yim W.C."/>
            <person name="Jenkins J."/>
            <person name="Mckie-Krisberg Z.M."/>
            <person name="Prochnik S."/>
            <person name="Lindquist E."/>
            <person name="Dockter R.B."/>
            <person name="Adam C."/>
            <person name="Molina H."/>
            <person name="Bunkerborg J."/>
            <person name="Jin E."/>
            <person name="Buchheim M."/>
            <person name="Magnuson J."/>
        </authorList>
    </citation>
    <scope>NUCLEOTIDE SEQUENCE</scope>
    <source>
        <strain evidence="6">CCAP 19/18</strain>
    </source>
</reference>
<evidence type="ECO:0000256" key="3">
    <source>
        <dbReference type="ARBA" id="ARBA00023274"/>
    </source>
</evidence>
<dbReference type="Gene3D" id="3.30.1330.30">
    <property type="match status" value="1"/>
</dbReference>
<dbReference type="InterPro" id="IPR000530">
    <property type="entry name" value="Ribosomal_eS12"/>
</dbReference>
<dbReference type="PRINTS" id="PR00972">
    <property type="entry name" value="RIBSOMALS12E"/>
</dbReference>
<dbReference type="Proteomes" id="UP000815325">
    <property type="component" value="Unassembled WGS sequence"/>
</dbReference>
<feature type="domain" description="Ribosomal protein eL8/eL30/eS12/Gadd45" evidence="5">
    <location>
        <begin position="26"/>
        <end position="119"/>
    </location>
</feature>
<keyword evidence="2 4" id="KW-0689">Ribosomal protein</keyword>
<dbReference type="SUPFAM" id="SSF55315">
    <property type="entry name" value="L30e-like"/>
    <property type="match status" value="1"/>
</dbReference>
<name>A0ABQ7H0G0_DUNSA</name>
<dbReference type="Pfam" id="PF01248">
    <property type="entry name" value="Ribosomal_L7Ae"/>
    <property type="match status" value="1"/>
</dbReference>
<evidence type="ECO:0000313" key="7">
    <source>
        <dbReference type="Proteomes" id="UP000815325"/>
    </source>
</evidence>
<evidence type="ECO:0000259" key="5">
    <source>
        <dbReference type="Pfam" id="PF01248"/>
    </source>
</evidence>
<accession>A0ABQ7H0G0</accession>
<organism evidence="6 7">
    <name type="scientific">Dunaliella salina</name>
    <name type="common">Green alga</name>
    <name type="synonym">Protococcus salinus</name>
    <dbReference type="NCBI Taxonomy" id="3046"/>
    <lineage>
        <taxon>Eukaryota</taxon>
        <taxon>Viridiplantae</taxon>
        <taxon>Chlorophyta</taxon>
        <taxon>core chlorophytes</taxon>
        <taxon>Chlorophyceae</taxon>
        <taxon>CS clade</taxon>
        <taxon>Chlamydomonadales</taxon>
        <taxon>Dunaliellaceae</taxon>
        <taxon>Dunaliella</taxon>
    </lineage>
</organism>
<dbReference type="EMBL" id="MU069516">
    <property type="protein sequence ID" value="KAF5840339.1"/>
    <property type="molecule type" value="Genomic_DNA"/>
</dbReference>
<evidence type="ECO:0000256" key="2">
    <source>
        <dbReference type="ARBA" id="ARBA00022980"/>
    </source>
</evidence>